<dbReference type="SUPFAM" id="SSF50249">
    <property type="entry name" value="Nucleic acid-binding proteins"/>
    <property type="match status" value="1"/>
</dbReference>
<dbReference type="CDD" id="cd01854">
    <property type="entry name" value="YjeQ_EngC"/>
    <property type="match status" value="1"/>
</dbReference>
<evidence type="ECO:0000256" key="9">
    <source>
        <dbReference type="ARBA" id="ARBA00023134"/>
    </source>
</evidence>
<keyword evidence="6 10" id="KW-0378">Hydrolase</keyword>
<dbReference type="PANTHER" id="PTHR32120:SF11">
    <property type="entry name" value="SMALL RIBOSOMAL SUBUNIT BIOGENESIS GTPASE RSGA 1, MITOCHONDRIAL-RELATED"/>
    <property type="match status" value="1"/>
</dbReference>
<dbReference type="SUPFAM" id="SSF52540">
    <property type="entry name" value="P-loop containing nucleoside triphosphate hydrolases"/>
    <property type="match status" value="1"/>
</dbReference>
<dbReference type="InterPro" id="IPR004881">
    <property type="entry name" value="Ribosome_biogen_GTPase_RsgA"/>
</dbReference>
<dbReference type="Gene3D" id="3.40.50.300">
    <property type="entry name" value="P-loop containing nucleotide triphosphate hydrolases"/>
    <property type="match status" value="1"/>
</dbReference>
<reference evidence="13" key="1">
    <citation type="submission" date="2023-07" db="EMBL/GenBank/DDBJ databases">
        <title>Genomic Encyclopedia of Type Strains, Phase IV (KMG-IV): sequencing the most valuable type-strain genomes for metagenomic binning, comparative biology and taxonomic classification.</title>
        <authorList>
            <person name="Goeker M."/>
        </authorList>
    </citation>
    <scope>NUCLEOTIDE SEQUENCE</scope>
    <source>
        <strain evidence="13">DSM 23947</strain>
    </source>
</reference>
<dbReference type="InterPro" id="IPR027417">
    <property type="entry name" value="P-loop_NTPase"/>
</dbReference>
<dbReference type="NCBIfam" id="TIGR00157">
    <property type="entry name" value="ribosome small subunit-dependent GTPase A"/>
    <property type="match status" value="1"/>
</dbReference>
<keyword evidence="5 10" id="KW-0547">Nucleotide-binding</keyword>
<comment type="subunit">
    <text evidence="10">Monomer. Associates with 30S ribosomal subunit, binds 16S rRNA.</text>
</comment>
<comment type="subcellular location">
    <subcellularLocation>
        <location evidence="10">Cytoplasm</location>
    </subcellularLocation>
</comment>
<comment type="caution">
    <text evidence="13">The sequence shown here is derived from an EMBL/GenBank/DDBJ whole genome shotgun (WGS) entry which is preliminary data.</text>
</comment>
<accession>A0AAJ1SYD9</accession>
<dbReference type="PROSITE" id="PS50936">
    <property type="entry name" value="ENGC_GTPASE"/>
    <property type="match status" value="1"/>
</dbReference>
<keyword evidence="14" id="KW-1185">Reference proteome</keyword>
<evidence type="ECO:0000259" key="11">
    <source>
        <dbReference type="PROSITE" id="PS50936"/>
    </source>
</evidence>
<feature type="binding site" evidence="10">
    <location>
        <begin position="167"/>
        <end position="175"/>
    </location>
    <ligand>
        <name>GTP</name>
        <dbReference type="ChEBI" id="CHEBI:37565"/>
    </ligand>
</feature>
<dbReference type="GO" id="GO:0046872">
    <property type="term" value="F:metal ion binding"/>
    <property type="evidence" value="ECO:0007669"/>
    <property type="project" value="UniProtKB-KW"/>
</dbReference>
<evidence type="ECO:0000256" key="3">
    <source>
        <dbReference type="ARBA" id="ARBA00022723"/>
    </source>
</evidence>
<dbReference type="GO" id="GO:0005737">
    <property type="term" value="C:cytoplasm"/>
    <property type="evidence" value="ECO:0007669"/>
    <property type="project" value="UniProtKB-SubCell"/>
</dbReference>
<dbReference type="GO" id="GO:0019843">
    <property type="term" value="F:rRNA binding"/>
    <property type="evidence" value="ECO:0007669"/>
    <property type="project" value="UniProtKB-KW"/>
</dbReference>
<keyword evidence="4 10" id="KW-0699">rRNA-binding</keyword>
<evidence type="ECO:0000256" key="5">
    <source>
        <dbReference type="ARBA" id="ARBA00022741"/>
    </source>
</evidence>
<dbReference type="PANTHER" id="PTHR32120">
    <property type="entry name" value="SMALL RIBOSOMAL SUBUNIT BIOGENESIS GTPASE RSGA"/>
    <property type="match status" value="1"/>
</dbReference>
<dbReference type="EC" id="3.6.1.-" evidence="10"/>
<dbReference type="InterPro" id="IPR031944">
    <property type="entry name" value="RsgA_N"/>
</dbReference>
<dbReference type="AlphaFoldDB" id="A0AAJ1SYD9"/>
<dbReference type="Pfam" id="PF03193">
    <property type="entry name" value="RsgA_GTPase"/>
    <property type="match status" value="1"/>
</dbReference>
<feature type="binding site" evidence="10">
    <location>
        <position position="261"/>
    </location>
    <ligand>
        <name>Zn(2+)</name>
        <dbReference type="ChEBI" id="CHEBI:29105"/>
    </ligand>
</feature>
<comment type="similarity">
    <text evidence="10">Belongs to the TRAFAC class YlqF/YawG GTPase family. RsgA subfamily.</text>
</comment>
<keyword evidence="7 10" id="KW-0862">Zinc</keyword>
<dbReference type="GO" id="GO:0042274">
    <property type="term" value="P:ribosomal small subunit biogenesis"/>
    <property type="evidence" value="ECO:0007669"/>
    <property type="project" value="UniProtKB-UniRule"/>
</dbReference>
<dbReference type="InterPro" id="IPR030378">
    <property type="entry name" value="G_CP_dom"/>
</dbReference>
<evidence type="ECO:0000256" key="6">
    <source>
        <dbReference type="ARBA" id="ARBA00022801"/>
    </source>
</evidence>
<dbReference type="EMBL" id="JAUSUC010000014">
    <property type="protein sequence ID" value="MDQ0215080.1"/>
    <property type="molecule type" value="Genomic_DNA"/>
</dbReference>
<keyword evidence="3 10" id="KW-0479">Metal-binding</keyword>
<evidence type="ECO:0000256" key="8">
    <source>
        <dbReference type="ARBA" id="ARBA00022884"/>
    </source>
</evidence>
<sequence>MEEGKIIKALSGFYYVITKDERIVQCRGRGVFRKQKITPLVGDFVQFQAENDHEGYILNIFERKNELVRPPISNVDQAILVFSAANPDFSTSLLDRFLVLIESKKMKSIICITKLDLLNESEKESIDQFVHHYRSFGYEVILTSSILNEGLDPFIHCIQGKTSVFAGQSGVGKSSLLNAIRPDLQLKTGDISQSLGRGKHTTRHVELIKVEEGLIADTPGFSSLELTEITAEELAACFPEMVERSHECKFRGCLHLNEPKCQVKAAVENGEIPSYRYEHYQQFMEEIKERKPRY</sequence>
<feature type="domain" description="EngC GTPase" evidence="11">
    <location>
        <begin position="73"/>
        <end position="222"/>
    </location>
</feature>
<comment type="function">
    <text evidence="10">One of several proteins that assist in the late maturation steps of the functional core of the 30S ribosomal subunit. Helps release RbfA from mature subunits. May play a role in the assembly of ribosomal proteins into the subunit. Circularly permuted GTPase that catalyzes slow GTP hydrolysis, GTPase activity is stimulated by the 30S ribosomal subunit.</text>
</comment>
<evidence type="ECO:0000256" key="7">
    <source>
        <dbReference type="ARBA" id="ARBA00022833"/>
    </source>
</evidence>
<name>A0AAJ1SYD9_9BACI</name>
<dbReference type="Proteomes" id="UP001237207">
    <property type="component" value="Unassembled WGS sequence"/>
</dbReference>
<gene>
    <name evidence="10" type="primary">rsgA</name>
    <name evidence="13" type="ORF">J2S13_001479</name>
</gene>
<keyword evidence="8 10" id="KW-0694">RNA-binding</keyword>
<keyword evidence="1 10" id="KW-0963">Cytoplasm</keyword>
<protein>
    <recommendedName>
        <fullName evidence="10">Small ribosomal subunit biogenesis GTPase RsgA</fullName>
        <ecNumber evidence="10">3.6.1.-</ecNumber>
    </recommendedName>
</protein>
<dbReference type="InterPro" id="IPR010914">
    <property type="entry name" value="RsgA_GTPase_dom"/>
</dbReference>
<feature type="binding site" evidence="10">
    <location>
        <position position="253"/>
    </location>
    <ligand>
        <name>Zn(2+)</name>
        <dbReference type="ChEBI" id="CHEBI:29105"/>
    </ligand>
</feature>
<dbReference type="PROSITE" id="PS51721">
    <property type="entry name" value="G_CP"/>
    <property type="match status" value="1"/>
</dbReference>
<dbReference type="RefSeq" id="WP_307257075.1">
    <property type="nucleotide sequence ID" value="NZ_JAUSUC010000014.1"/>
</dbReference>
<dbReference type="GO" id="GO:0005525">
    <property type="term" value="F:GTP binding"/>
    <property type="evidence" value="ECO:0007669"/>
    <property type="project" value="UniProtKB-UniRule"/>
</dbReference>
<dbReference type="Gene3D" id="2.40.50.140">
    <property type="entry name" value="Nucleic acid-binding proteins"/>
    <property type="match status" value="1"/>
</dbReference>
<evidence type="ECO:0000313" key="13">
    <source>
        <dbReference type="EMBL" id="MDQ0215080.1"/>
    </source>
</evidence>
<feature type="binding site" evidence="10">
    <location>
        <position position="248"/>
    </location>
    <ligand>
        <name>Zn(2+)</name>
        <dbReference type="ChEBI" id="CHEBI:29105"/>
    </ligand>
</feature>
<comment type="cofactor">
    <cofactor evidence="10">
        <name>Zn(2+)</name>
        <dbReference type="ChEBI" id="CHEBI:29105"/>
    </cofactor>
    <text evidence="10">Binds 1 zinc ion per subunit.</text>
</comment>
<proteinExistence type="inferred from homology"/>
<dbReference type="InterPro" id="IPR012340">
    <property type="entry name" value="NA-bd_OB-fold"/>
</dbReference>
<feature type="binding site" evidence="10">
    <location>
        <begin position="113"/>
        <end position="116"/>
    </location>
    <ligand>
        <name>GTP</name>
        <dbReference type="ChEBI" id="CHEBI:37565"/>
    </ligand>
</feature>
<evidence type="ECO:0000259" key="12">
    <source>
        <dbReference type="PROSITE" id="PS51721"/>
    </source>
</evidence>
<dbReference type="HAMAP" id="MF_01820">
    <property type="entry name" value="GTPase_RsgA"/>
    <property type="match status" value="1"/>
</dbReference>
<evidence type="ECO:0000256" key="10">
    <source>
        <dbReference type="HAMAP-Rule" id="MF_01820"/>
    </source>
</evidence>
<feature type="binding site" evidence="10">
    <location>
        <position position="255"/>
    </location>
    <ligand>
        <name>Zn(2+)</name>
        <dbReference type="ChEBI" id="CHEBI:29105"/>
    </ligand>
</feature>
<organism evidence="13 14">
    <name type="scientific">Oikeobacillus pervagus</name>
    <dbReference type="NCBI Taxonomy" id="1325931"/>
    <lineage>
        <taxon>Bacteria</taxon>
        <taxon>Bacillati</taxon>
        <taxon>Bacillota</taxon>
        <taxon>Bacilli</taxon>
        <taxon>Bacillales</taxon>
        <taxon>Bacillaceae</taxon>
        <taxon>Oikeobacillus</taxon>
    </lineage>
</organism>
<feature type="domain" description="CP-type G" evidence="12">
    <location>
        <begin position="64"/>
        <end position="224"/>
    </location>
</feature>
<evidence type="ECO:0000256" key="4">
    <source>
        <dbReference type="ARBA" id="ARBA00022730"/>
    </source>
</evidence>
<dbReference type="GO" id="GO:0003924">
    <property type="term" value="F:GTPase activity"/>
    <property type="evidence" value="ECO:0007669"/>
    <property type="project" value="UniProtKB-UniRule"/>
</dbReference>
<dbReference type="Gene3D" id="1.10.40.50">
    <property type="entry name" value="Probable gtpase engc, domain 3"/>
    <property type="match status" value="1"/>
</dbReference>
<evidence type="ECO:0000256" key="2">
    <source>
        <dbReference type="ARBA" id="ARBA00022517"/>
    </source>
</evidence>
<keyword evidence="2 10" id="KW-0690">Ribosome biogenesis</keyword>
<evidence type="ECO:0000256" key="1">
    <source>
        <dbReference type="ARBA" id="ARBA00022490"/>
    </source>
</evidence>
<dbReference type="Pfam" id="PF16745">
    <property type="entry name" value="RsgA_N"/>
    <property type="match status" value="1"/>
</dbReference>
<evidence type="ECO:0000313" key="14">
    <source>
        <dbReference type="Proteomes" id="UP001237207"/>
    </source>
</evidence>
<dbReference type="CDD" id="cd04466">
    <property type="entry name" value="S1_YloQ_GTPase"/>
    <property type="match status" value="1"/>
</dbReference>
<keyword evidence="9 10" id="KW-0342">GTP-binding</keyword>